<feature type="compositionally biased region" description="Basic and acidic residues" evidence="1">
    <location>
        <begin position="133"/>
        <end position="143"/>
    </location>
</feature>
<feature type="non-terminal residue" evidence="2">
    <location>
        <position position="1"/>
    </location>
</feature>
<keyword evidence="3" id="KW-1185">Reference proteome</keyword>
<dbReference type="Proteomes" id="UP000786183">
    <property type="component" value="Unassembled WGS sequence"/>
</dbReference>
<feature type="region of interest" description="Disordered" evidence="1">
    <location>
        <begin position="806"/>
        <end position="833"/>
    </location>
</feature>
<feature type="compositionally biased region" description="Polar residues" evidence="1">
    <location>
        <begin position="118"/>
        <end position="128"/>
    </location>
</feature>
<organism evidence="2 3">
    <name type="scientific">Campylobacter canadensis</name>
    <dbReference type="NCBI Taxonomy" id="449520"/>
    <lineage>
        <taxon>Bacteria</taxon>
        <taxon>Pseudomonadati</taxon>
        <taxon>Campylobacterota</taxon>
        <taxon>Epsilonproteobacteria</taxon>
        <taxon>Campylobacterales</taxon>
        <taxon>Campylobacteraceae</taxon>
        <taxon>Campylobacter</taxon>
    </lineage>
</organism>
<accession>A0ABS7WTP9</accession>
<evidence type="ECO:0000313" key="2">
    <source>
        <dbReference type="EMBL" id="MBZ7988165.1"/>
    </source>
</evidence>
<name>A0ABS7WTP9_9BACT</name>
<feature type="non-terminal residue" evidence="2">
    <location>
        <position position="833"/>
    </location>
</feature>
<comment type="caution">
    <text evidence="2">The sequence shown here is derived from an EMBL/GenBank/DDBJ whole genome shotgun (WGS) entry which is preliminary data.</text>
</comment>
<dbReference type="EMBL" id="JACGBB010000044">
    <property type="protein sequence ID" value="MBZ7988165.1"/>
    <property type="molecule type" value="Genomic_DNA"/>
</dbReference>
<reference evidence="2 3" key="1">
    <citation type="submission" date="2020-07" db="EMBL/GenBank/DDBJ databases">
        <title>Transfer of Campylobacter canadensis to the novel genus Avispirillum gen. nov., that also includes two novel species recovered from migratory waterfowl: Avispirillum anseris sp. nov. and Avispirillum brantae sp. nov.</title>
        <authorList>
            <person name="Miller W.G."/>
            <person name="Chapman M.H."/>
            <person name="Yee E."/>
            <person name="Inglis G.D."/>
        </authorList>
    </citation>
    <scope>NUCLEOTIDE SEQUENCE [LARGE SCALE GENOMIC DNA]</scope>
    <source>
        <strain evidence="2 3">L283</strain>
    </source>
</reference>
<proteinExistence type="predicted"/>
<evidence type="ECO:0000256" key="1">
    <source>
        <dbReference type="SAM" id="MobiDB-lite"/>
    </source>
</evidence>
<feature type="compositionally biased region" description="Basic and acidic residues" evidence="1">
    <location>
        <begin position="823"/>
        <end position="833"/>
    </location>
</feature>
<feature type="region of interest" description="Disordered" evidence="1">
    <location>
        <begin position="118"/>
        <end position="150"/>
    </location>
</feature>
<sequence>NEEIHDGIYASKITDYNTGKEIHDTTNSNNITIVGGGAKAGSTISIVIKYPNGGEDVTYTWPQSLFKADKDGNFKLDIKISPEQGNYKIYLFDGKITTGEGLTSLKPQVSFTYDKNYTESNTQEQPNNPDDIVDTKPENKPEDTPSNDAQTADFNHIKIDSITYVNGEALSNENNSMVWQIHASGATPNHAVAMKIIAPNGKEVYWGYGGVIPPIVADKDGNFTYNLKLYDVNNPVLSGEYKISFVDIHTNTNYVDDFNDSITFTENFVSNNAQADTEYAINNDSHSTKIDEIINNNDGTYTIKGHGANKDGLTYVSINGESLIDTAKNKHYFDADNNGNFSYTVKLNPGDTIVLLNPDETLNFNTQARIPGDASVDNSHTAINSYVYDIVSFSANNQILGKETNSTFIEVNCKSNGVNGFATLWVKYPNGDIYSLNSTGEINSDGSFKFYVDFATLYGTNENHSTIKDGKYEFAAVKNGYVPSDADFKGTIIFNEHYEASNTNADSNGFYNDGHIVKLDKIENISEDAVYKTIKLAGHGGRDGEFVWVMIEHPNGHKDYIPDMSAHKQYTEARADGSWDITLKLPKDGTYKFYLFNNDQAMSHETNDYHASIDLKPVLGNEFNNDAQYGVKLDEMINNNGEIILKGHGAKAYDNVYIQIKHPDGKLDSIDDILHNKHYVESNQDGSWQTTIKLSTDGKYEFYLYNSNEELSHKTSHASTEVTGVSTVISEIDVIQYTDGSTSQEHAQDNSKQIDVIQYTDGTHNKEGISLNKVANISLASEESKPSLDKDDLLDSAKDLFGAKIAPASSHSDDSVSLANFDTNKELHNLNDE</sequence>
<gene>
    <name evidence="2" type="ORF">AVCANL283_08695</name>
</gene>
<evidence type="ECO:0000313" key="3">
    <source>
        <dbReference type="Proteomes" id="UP000786183"/>
    </source>
</evidence>
<protein>
    <submittedName>
        <fullName evidence="2">Uncharacterized protein</fullName>
    </submittedName>
</protein>
<dbReference type="RefSeq" id="WP_224325603.1">
    <property type="nucleotide sequence ID" value="NZ_JACGBB010000044.1"/>
</dbReference>